<name>A0A0R2JIA8_9LACO</name>
<dbReference type="UniPathway" id="UPA00077">
    <property type="reaction ID" value="UER00155"/>
</dbReference>
<accession>A0A0R2JIA8</accession>
<keyword evidence="7" id="KW-0067">ATP-binding</keyword>
<dbReference type="EMBL" id="JQCD01000024">
    <property type="protein sequence ID" value="KRN77033.1"/>
    <property type="molecule type" value="Genomic_DNA"/>
</dbReference>
<dbReference type="GO" id="GO:0046654">
    <property type="term" value="P:tetrahydrofolate biosynthetic process"/>
    <property type="evidence" value="ECO:0007669"/>
    <property type="project" value="UniProtKB-UniPathway"/>
</dbReference>
<keyword evidence="4" id="KW-0808">Transferase</keyword>
<dbReference type="GO" id="GO:0016787">
    <property type="term" value="F:hydrolase activity"/>
    <property type="evidence" value="ECO:0007669"/>
    <property type="project" value="UniProtKB-KW"/>
</dbReference>
<gene>
    <name evidence="10" type="ORF">IV67_GL000546</name>
</gene>
<dbReference type="AlphaFoldDB" id="A0A0R2JIA8"/>
<evidence type="ECO:0000256" key="7">
    <source>
        <dbReference type="ARBA" id="ARBA00022840"/>
    </source>
</evidence>
<dbReference type="NCBIfam" id="TIGR01498">
    <property type="entry name" value="folK"/>
    <property type="match status" value="1"/>
</dbReference>
<dbReference type="InterPro" id="IPR000550">
    <property type="entry name" value="Hppk"/>
</dbReference>
<dbReference type="Proteomes" id="UP000051673">
    <property type="component" value="Unassembled WGS sequence"/>
</dbReference>
<evidence type="ECO:0000256" key="2">
    <source>
        <dbReference type="ARBA" id="ARBA00005051"/>
    </source>
</evidence>
<comment type="pathway">
    <text evidence="2">Cofactor biosynthesis; tetrahydrofolate biosynthesis; 2-amino-4-hydroxy-6-hydroxymethyl-7,8-dihydropteridine diphosphate from 7,8-dihydroneopterin triphosphate: step 4/4.</text>
</comment>
<dbReference type="GO" id="GO:0016301">
    <property type="term" value="F:kinase activity"/>
    <property type="evidence" value="ECO:0007669"/>
    <property type="project" value="UniProtKB-KW"/>
</dbReference>
<evidence type="ECO:0000313" key="11">
    <source>
        <dbReference type="Proteomes" id="UP000051673"/>
    </source>
</evidence>
<keyword evidence="5" id="KW-0547">Nucleotide-binding</keyword>
<dbReference type="CDD" id="cd00483">
    <property type="entry name" value="HPPK"/>
    <property type="match status" value="1"/>
</dbReference>
<dbReference type="RefSeq" id="WP_057787934.1">
    <property type="nucleotide sequence ID" value="NZ_JQCD01000024.1"/>
</dbReference>
<organism evidence="10 11">
    <name type="scientific">Weissella minor</name>
    <dbReference type="NCBI Taxonomy" id="1620"/>
    <lineage>
        <taxon>Bacteria</taxon>
        <taxon>Bacillati</taxon>
        <taxon>Bacillota</taxon>
        <taxon>Bacilli</taxon>
        <taxon>Lactobacillales</taxon>
        <taxon>Lactobacillaceae</taxon>
        <taxon>Weissella</taxon>
    </lineage>
</organism>
<dbReference type="GO" id="GO:0003848">
    <property type="term" value="F:2-amino-4-hydroxy-6-hydroxymethyldihydropteridine diphosphokinase activity"/>
    <property type="evidence" value="ECO:0007669"/>
    <property type="project" value="UniProtKB-EC"/>
</dbReference>
<evidence type="ECO:0000256" key="6">
    <source>
        <dbReference type="ARBA" id="ARBA00022777"/>
    </source>
</evidence>
<dbReference type="PANTHER" id="PTHR43071:SF1">
    <property type="entry name" value="2-AMINO-4-HYDROXY-6-HYDROXYMETHYLDIHYDROPTERIDINE PYROPHOSPHOKINASE"/>
    <property type="match status" value="1"/>
</dbReference>
<protein>
    <recommendedName>
        <fullName evidence="3">2-amino-4-hydroxy-6-hydroxymethyldihydropteridine diphosphokinase</fullName>
        <ecNumber evidence="3">2.7.6.3</ecNumber>
    </recommendedName>
</protein>
<evidence type="ECO:0000256" key="4">
    <source>
        <dbReference type="ARBA" id="ARBA00022679"/>
    </source>
</evidence>
<dbReference type="GO" id="GO:0005524">
    <property type="term" value="F:ATP binding"/>
    <property type="evidence" value="ECO:0007669"/>
    <property type="project" value="UniProtKB-KW"/>
</dbReference>
<dbReference type="InterPro" id="IPR035907">
    <property type="entry name" value="Hppk_sf"/>
</dbReference>
<dbReference type="PANTHER" id="PTHR43071">
    <property type="entry name" value="2-AMINO-4-HYDROXY-6-HYDROXYMETHYLDIHYDROPTERIDINE PYROPHOSPHOKINASE"/>
    <property type="match status" value="1"/>
</dbReference>
<dbReference type="STRING" id="1620.IV67_GL000546"/>
<keyword evidence="11" id="KW-1185">Reference proteome</keyword>
<reference evidence="10 11" key="1">
    <citation type="journal article" date="2015" name="Genome Announc.">
        <title>Expanding the biotechnology potential of lactobacilli through comparative genomics of 213 strains and associated genera.</title>
        <authorList>
            <person name="Sun Z."/>
            <person name="Harris H.M."/>
            <person name="McCann A."/>
            <person name="Guo C."/>
            <person name="Argimon S."/>
            <person name="Zhang W."/>
            <person name="Yang X."/>
            <person name="Jeffery I.B."/>
            <person name="Cooney J.C."/>
            <person name="Kagawa T.F."/>
            <person name="Liu W."/>
            <person name="Song Y."/>
            <person name="Salvetti E."/>
            <person name="Wrobel A."/>
            <person name="Rasinkangas P."/>
            <person name="Parkhill J."/>
            <person name="Rea M.C."/>
            <person name="O'Sullivan O."/>
            <person name="Ritari J."/>
            <person name="Douillard F.P."/>
            <person name="Paul Ross R."/>
            <person name="Yang R."/>
            <person name="Briner A.E."/>
            <person name="Felis G.E."/>
            <person name="de Vos W.M."/>
            <person name="Barrangou R."/>
            <person name="Klaenhammer T.R."/>
            <person name="Caufield P.W."/>
            <person name="Cui Y."/>
            <person name="Zhang H."/>
            <person name="O'Toole P.W."/>
        </authorList>
    </citation>
    <scope>NUCLEOTIDE SEQUENCE [LARGE SCALE GENOMIC DNA]</scope>
    <source>
        <strain evidence="10 11">DSM 20014</strain>
    </source>
</reference>
<keyword evidence="8" id="KW-0289">Folate biosynthesis</keyword>
<evidence type="ECO:0000256" key="1">
    <source>
        <dbReference type="ARBA" id="ARBA00000198"/>
    </source>
</evidence>
<comment type="caution">
    <text evidence="10">The sequence shown here is derived from an EMBL/GenBank/DDBJ whole genome shotgun (WGS) entry which is preliminary data.</text>
</comment>
<dbReference type="OrthoDB" id="9808041at2"/>
<comment type="catalytic activity">
    <reaction evidence="1">
        <text>6-hydroxymethyl-7,8-dihydropterin + ATP = (7,8-dihydropterin-6-yl)methyl diphosphate + AMP + H(+)</text>
        <dbReference type="Rhea" id="RHEA:11412"/>
        <dbReference type="ChEBI" id="CHEBI:15378"/>
        <dbReference type="ChEBI" id="CHEBI:30616"/>
        <dbReference type="ChEBI" id="CHEBI:44841"/>
        <dbReference type="ChEBI" id="CHEBI:72950"/>
        <dbReference type="ChEBI" id="CHEBI:456215"/>
        <dbReference type="EC" id="2.7.6.3"/>
    </reaction>
</comment>
<evidence type="ECO:0000256" key="5">
    <source>
        <dbReference type="ARBA" id="ARBA00022741"/>
    </source>
</evidence>
<evidence type="ECO:0000313" key="10">
    <source>
        <dbReference type="EMBL" id="KRN77033.1"/>
    </source>
</evidence>
<dbReference type="GO" id="GO:0046656">
    <property type="term" value="P:folic acid biosynthetic process"/>
    <property type="evidence" value="ECO:0007669"/>
    <property type="project" value="UniProtKB-KW"/>
</dbReference>
<dbReference type="EC" id="2.7.6.3" evidence="3"/>
<keyword evidence="6" id="KW-0418">Kinase</keyword>
<feature type="domain" description="7,8-dihydro-6-hydroxymethylpterin-pyrophosphokinase" evidence="9">
    <location>
        <begin position="6"/>
        <end position="132"/>
    </location>
</feature>
<sequence length="160" mass="18270">MKNTSYIGLGSNMGKSLDTIKQVIKDLNASDQISVKQVSNFYITDPVGNIDQDQFTNAVIKITTTLSAEQLLTTLHGLEHKYHRVRTIHWGPRTLDLDIELFNNDSIQSASLDVPHREMFNRLFVLVPLLDVLDVNHPQYQKVITRTHDLRGTQYIEPLN</sequence>
<evidence type="ECO:0000256" key="3">
    <source>
        <dbReference type="ARBA" id="ARBA00013253"/>
    </source>
</evidence>
<dbReference type="Gene3D" id="3.30.70.560">
    <property type="entry name" value="7,8-Dihydro-6-hydroxymethylpterin-pyrophosphokinase HPPK"/>
    <property type="match status" value="1"/>
</dbReference>
<dbReference type="Pfam" id="PF01288">
    <property type="entry name" value="HPPK"/>
    <property type="match status" value="1"/>
</dbReference>
<evidence type="ECO:0000259" key="9">
    <source>
        <dbReference type="Pfam" id="PF01288"/>
    </source>
</evidence>
<proteinExistence type="predicted"/>
<keyword evidence="10" id="KW-0378">Hydrolase</keyword>
<evidence type="ECO:0000256" key="8">
    <source>
        <dbReference type="ARBA" id="ARBA00022909"/>
    </source>
</evidence>
<dbReference type="PATRIC" id="fig|1620.3.peg.553"/>
<dbReference type="SUPFAM" id="SSF55083">
    <property type="entry name" value="6-hydroxymethyl-7,8-dihydropterin pyrophosphokinase, HPPK"/>
    <property type="match status" value="1"/>
</dbReference>